<evidence type="ECO:0000256" key="1">
    <source>
        <dbReference type="SAM" id="SignalP"/>
    </source>
</evidence>
<protein>
    <submittedName>
        <fullName evidence="2">Uncharacterized protein</fullName>
    </submittedName>
</protein>
<proteinExistence type="predicted"/>
<name>A0A8S1E6T6_9INSE</name>
<reference evidence="2 3" key="1">
    <citation type="submission" date="2020-04" db="EMBL/GenBank/DDBJ databases">
        <authorList>
            <person name="Alioto T."/>
            <person name="Alioto T."/>
            <person name="Gomez Garrido J."/>
        </authorList>
    </citation>
    <scope>NUCLEOTIDE SEQUENCE [LARGE SCALE GENOMIC DNA]</scope>
</reference>
<comment type="caution">
    <text evidence="2">The sequence shown here is derived from an EMBL/GenBank/DDBJ whole genome shotgun (WGS) entry which is preliminary data.</text>
</comment>
<dbReference type="Proteomes" id="UP000494165">
    <property type="component" value="Unassembled WGS sequence"/>
</dbReference>
<sequence length="771" mass="89070">MCLLTLIFVPVVLLTCASSSEYPSPVMNEHTEEYLKRTFEFFDQIDTRNFLLILGDLEGEQSNELSLFLTDDQTSYGERINQVLYPFVLMDNQTSVLIMDLPFFDESRSVHQDIMLAFTHKLIFEKAEKLRILIVVPDEGKKEIIRFSKLVVKLVALLNENLEEVSSSITLVGALQPGGSRKQVLTMLRDVVKTLQDDMSFMSDTISEIYGNNSAEDNKWIQNKLWWTQELMFSIGDENLFAVFRRPGKNGTFWSEENRKNLLIVDRRTKDFISSSEGLEYYSRTRSVLRNVTQTIVTSLLEIEFLRHNKAYLNVLLSYGGSMQTPKDRFYDEASLGSDVWRKLEFEFEKLDFFEQLRGGSSTLKDFDLRNLLVSEVQGPTVNAQHFLRESWLHGVELVLIFRASAGGKMRIIWMIILAHSVLMACASRSDNFHAPEKNKINNVKRYMKSFFNFLERTNNDEFLLILGDSDGESSELSLFLTGAGNQTKSAKRYNQIHFPFFAVDKQTGVLVVDLPNFDVFHNVYVDLMMAFTHKLIFEKAKSLQILLVMPDKGKKEIVRFWRLAMKLVATLDENLEDVSSSIALVGVKNMRHLMFNIFLMMACVSSGNSPPKNANWMNAVSRYMRKTYDFLKSVDHEEFILILGDVDGSPYELSRYLRDDHTPVRGEDRILRHPRFDVDNATNAMIIDLPDFNEYFNIPTDLMFSFMHKLIFDRAKNMKIVLVVPDKGDKEIIRFTMLLSKLVAILNKNYGHFYDSIGMVSRTLCRIWTL</sequence>
<dbReference type="AlphaFoldDB" id="A0A8S1E6T6"/>
<feature type="signal peptide" evidence="1">
    <location>
        <begin position="1"/>
        <end position="19"/>
    </location>
</feature>
<gene>
    <name evidence="2" type="ORF">CLODIP_2_CD15135</name>
</gene>
<keyword evidence="1" id="KW-0732">Signal</keyword>
<evidence type="ECO:0000313" key="3">
    <source>
        <dbReference type="Proteomes" id="UP000494165"/>
    </source>
</evidence>
<feature type="chain" id="PRO_5035818632" evidence="1">
    <location>
        <begin position="20"/>
        <end position="771"/>
    </location>
</feature>
<keyword evidence="3" id="KW-1185">Reference proteome</keyword>
<dbReference type="EMBL" id="CADEPI010000887">
    <property type="protein sequence ID" value="CAB3388745.1"/>
    <property type="molecule type" value="Genomic_DNA"/>
</dbReference>
<organism evidence="2 3">
    <name type="scientific">Cloeon dipterum</name>
    <dbReference type="NCBI Taxonomy" id="197152"/>
    <lineage>
        <taxon>Eukaryota</taxon>
        <taxon>Metazoa</taxon>
        <taxon>Ecdysozoa</taxon>
        <taxon>Arthropoda</taxon>
        <taxon>Hexapoda</taxon>
        <taxon>Insecta</taxon>
        <taxon>Pterygota</taxon>
        <taxon>Palaeoptera</taxon>
        <taxon>Ephemeroptera</taxon>
        <taxon>Pisciforma</taxon>
        <taxon>Baetidae</taxon>
        <taxon>Cloeon</taxon>
    </lineage>
</organism>
<accession>A0A8S1E6T6</accession>
<evidence type="ECO:0000313" key="2">
    <source>
        <dbReference type="EMBL" id="CAB3388745.1"/>
    </source>
</evidence>